<dbReference type="SMART" id="SM00387">
    <property type="entry name" value="HATPase_c"/>
    <property type="match status" value="1"/>
</dbReference>
<dbReference type="RefSeq" id="WP_152838659.1">
    <property type="nucleotide sequence ID" value="NZ_WHUG01000005.1"/>
</dbReference>
<dbReference type="InterPro" id="IPR003594">
    <property type="entry name" value="HATPase_dom"/>
</dbReference>
<dbReference type="Gene3D" id="3.30.565.10">
    <property type="entry name" value="Histidine kinase-like ATPase, C-terminal domain"/>
    <property type="match status" value="1"/>
</dbReference>
<sequence>MRKRHRPELDPVQLRQIAEMTVAALPDARPPSAANESDELKRWHELQVSQIELDMQNTALVELQQERDQAEAGRDRYAALYDQAPAGYLSLDADGRIIRANFAAAELLGGARQNLQGKRFEQFVAPQSQATLRSFLLALRHNGGRAVLEVPLFDPQAGAAACSLHRIRIEANMDMVVPKCRMILTDIGSDDVRDEARRRAFQVLDSINEAVLVCDALQDIVFVNPAFTTLTGYTVEEALGRNPRFLGRPGAHPVGYHAEAMRCLRTYGKWQGEVYNRRRDGTPYVASMSLTVVRDDDGIISYFIGVFSDITARQQAEAALLKLSRELDARVEERTAELTEANRQLMLEVVERKRAEAALHESREQLRKLAEHLEVVKEEERTSIARHIHDELGQNLLALRIDISMLSTRTSERHARLHQRVDAVLENVDTTISSVRGIMNDLRPAVLDLGLQAALEWQVGEFRKRSGLACKLVLPAEAVFAAIVPAMEIVLFRSLQEALSNVRRHAGASRVDVTLRRKGGRLLFIVSDNGIGIAPQHRDKSESFGLIGMAQRAASLGGRLDIGRYKPGVGCTLTMDFELPI</sequence>
<dbReference type="InterPro" id="IPR000014">
    <property type="entry name" value="PAS"/>
</dbReference>
<evidence type="ECO:0000256" key="4">
    <source>
        <dbReference type="SAM" id="Coils"/>
    </source>
</evidence>
<dbReference type="Pfam" id="PF02518">
    <property type="entry name" value="HATPase_c"/>
    <property type="match status" value="1"/>
</dbReference>
<dbReference type="InterPro" id="IPR035965">
    <property type="entry name" value="PAS-like_dom_sf"/>
</dbReference>
<dbReference type="Proteomes" id="UP000440498">
    <property type="component" value="Unassembled WGS sequence"/>
</dbReference>
<dbReference type="AlphaFoldDB" id="A0A6A7N2M9"/>
<reference evidence="7 8" key="1">
    <citation type="submission" date="2019-10" db="EMBL/GenBank/DDBJ databases">
        <title>Two novel species isolated from a subtropical stream in China.</title>
        <authorList>
            <person name="Lu H."/>
        </authorList>
    </citation>
    <scope>NUCLEOTIDE SEQUENCE [LARGE SCALE GENOMIC DNA]</scope>
    <source>
        <strain evidence="7 8">FT29W</strain>
    </source>
</reference>
<dbReference type="Pfam" id="PF07730">
    <property type="entry name" value="HisKA_3"/>
    <property type="match status" value="1"/>
</dbReference>
<evidence type="ECO:0000256" key="1">
    <source>
        <dbReference type="ARBA" id="ARBA00022679"/>
    </source>
</evidence>
<dbReference type="GO" id="GO:0000155">
    <property type="term" value="F:phosphorelay sensor kinase activity"/>
    <property type="evidence" value="ECO:0007669"/>
    <property type="project" value="InterPro"/>
</dbReference>
<feature type="domain" description="PAS" evidence="5">
    <location>
        <begin position="196"/>
        <end position="242"/>
    </location>
</feature>
<dbReference type="CDD" id="cd16917">
    <property type="entry name" value="HATPase_UhpB-NarQ-NarX-like"/>
    <property type="match status" value="1"/>
</dbReference>
<feature type="domain" description="PAS" evidence="5">
    <location>
        <begin position="73"/>
        <end position="143"/>
    </location>
</feature>
<evidence type="ECO:0000259" key="5">
    <source>
        <dbReference type="PROSITE" id="PS50112"/>
    </source>
</evidence>
<dbReference type="NCBIfam" id="TIGR00229">
    <property type="entry name" value="sensory_box"/>
    <property type="match status" value="2"/>
</dbReference>
<name>A0A6A7N2M9_9BURK</name>
<dbReference type="GO" id="GO:0046983">
    <property type="term" value="F:protein dimerization activity"/>
    <property type="evidence" value="ECO:0007669"/>
    <property type="project" value="InterPro"/>
</dbReference>
<keyword evidence="3" id="KW-0902">Two-component regulatory system</keyword>
<dbReference type="InterPro" id="IPR001610">
    <property type="entry name" value="PAC"/>
</dbReference>
<dbReference type="CDD" id="cd00130">
    <property type="entry name" value="PAS"/>
    <property type="match status" value="2"/>
</dbReference>
<dbReference type="Gene3D" id="1.20.5.1930">
    <property type="match status" value="1"/>
</dbReference>
<dbReference type="InterPro" id="IPR000700">
    <property type="entry name" value="PAS-assoc_C"/>
</dbReference>
<dbReference type="PANTHER" id="PTHR24421">
    <property type="entry name" value="NITRATE/NITRITE SENSOR PROTEIN NARX-RELATED"/>
    <property type="match status" value="1"/>
</dbReference>
<dbReference type="PROSITE" id="PS50112">
    <property type="entry name" value="PAS"/>
    <property type="match status" value="2"/>
</dbReference>
<dbReference type="InterPro" id="IPR050482">
    <property type="entry name" value="Sensor_HK_TwoCompSys"/>
</dbReference>
<gene>
    <name evidence="7" type="ORF">GEV02_14330</name>
</gene>
<proteinExistence type="predicted"/>
<dbReference type="Gene3D" id="3.30.450.20">
    <property type="entry name" value="PAS domain"/>
    <property type="match status" value="2"/>
</dbReference>
<keyword evidence="1" id="KW-0808">Transferase</keyword>
<keyword evidence="4" id="KW-0175">Coiled coil</keyword>
<protein>
    <submittedName>
        <fullName evidence="7">PAS domain S-box protein</fullName>
    </submittedName>
</protein>
<dbReference type="Pfam" id="PF13426">
    <property type="entry name" value="PAS_9"/>
    <property type="match status" value="1"/>
</dbReference>
<dbReference type="SUPFAM" id="SSF55874">
    <property type="entry name" value="ATPase domain of HSP90 chaperone/DNA topoisomerase II/histidine kinase"/>
    <property type="match status" value="1"/>
</dbReference>
<keyword evidence="2" id="KW-0418">Kinase</keyword>
<evidence type="ECO:0000259" key="6">
    <source>
        <dbReference type="PROSITE" id="PS50113"/>
    </source>
</evidence>
<evidence type="ECO:0000256" key="2">
    <source>
        <dbReference type="ARBA" id="ARBA00022777"/>
    </source>
</evidence>
<dbReference type="InterPro" id="IPR036890">
    <property type="entry name" value="HATPase_C_sf"/>
</dbReference>
<feature type="domain" description="PAC" evidence="6">
    <location>
        <begin position="270"/>
        <end position="322"/>
    </location>
</feature>
<dbReference type="PROSITE" id="PS50113">
    <property type="entry name" value="PAC"/>
    <property type="match status" value="1"/>
</dbReference>
<dbReference type="SMART" id="SM00091">
    <property type="entry name" value="PAS"/>
    <property type="match status" value="2"/>
</dbReference>
<dbReference type="PANTHER" id="PTHR24421:SF58">
    <property type="entry name" value="SIGNAL TRANSDUCTION HISTIDINE-PROTEIN KINASE_PHOSPHATASE UHPB"/>
    <property type="match status" value="1"/>
</dbReference>
<comment type="caution">
    <text evidence="7">The sequence shown here is derived from an EMBL/GenBank/DDBJ whole genome shotgun (WGS) entry which is preliminary data.</text>
</comment>
<dbReference type="GO" id="GO:0016020">
    <property type="term" value="C:membrane"/>
    <property type="evidence" value="ECO:0007669"/>
    <property type="project" value="InterPro"/>
</dbReference>
<evidence type="ECO:0000256" key="3">
    <source>
        <dbReference type="ARBA" id="ARBA00023012"/>
    </source>
</evidence>
<feature type="coiled-coil region" evidence="4">
    <location>
        <begin position="46"/>
        <end position="80"/>
    </location>
</feature>
<dbReference type="SMART" id="SM00086">
    <property type="entry name" value="PAC"/>
    <property type="match status" value="1"/>
</dbReference>
<feature type="coiled-coil region" evidence="4">
    <location>
        <begin position="313"/>
        <end position="379"/>
    </location>
</feature>
<evidence type="ECO:0000313" key="7">
    <source>
        <dbReference type="EMBL" id="MQA39329.1"/>
    </source>
</evidence>
<dbReference type="SUPFAM" id="SSF55785">
    <property type="entry name" value="PYP-like sensor domain (PAS domain)"/>
    <property type="match status" value="2"/>
</dbReference>
<dbReference type="EMBL" id="WHUG01000005">
    <property type="protein sequence ID" value="MQA39329.1"/>
    <property type="molecule type" value="Genomic_DNA"/>
</dbReference>
<dbReference type="InterPro" id="IPR013656">
    <property type="entry name" value="PAS_4"/>
</dbReference>
<keyword evidence="8" id="KW-1185">Reference proteome</keyword>
<dbReference type="Pfam" id="PF08448">
    <property type="entry name" value="PAS_4"/>
    <property type="match status" value="1"/>
</dbReference>
<evidence type="ECO:0000313" key="8">
    <source>
        <dbReference type="Proteomes" id="UP000440498"/>
    </source>
</evidence>
<organism evidence="7 8">
    <name type="scientific">Rugamonas aquatica</name>
    <dbReference type="NCBI Taxonomy" id="2743357"/>
    <lineage>
        <taxon>Bacteria</taxon>
        <taxon>Pseudomonadati</taxon>
        <taxon>Pseudomonadota</taxon>
        <taxon>Betaproteobacteria</taxon>
        <taxon>Burkholderiales</taxon>
        <taxon>Oxalobacteraceae</taxon>
        <taxon>Telluria group</taxon>
        <taxon>Rugamonas</taxon>
    </lineage>
</organism>
<dbReference type="InterPro" id="IPR011712">
    <property type="entry name" value="Sig_transdc_His_kin_sub3_dim/P"/>
</dbReference>
<accession>A0A6A7N2M9</accession>